<evidence type="ECO:0000256" key="2">
    <source>
        <dbReference type="SAM" id="Coils"/>
    </source>
</evidence>
<dbReference type="InterPro" id="IPR013324">
    <property type="entry name" value="RNA_pol_sigma_r3/r4-like"/>
</dbReference>
<evidence type="ECO:0000259" key="3">
    <source>
        <dbReference type="PROSITE" id="PS00716"/>
    </source>
</evidence>
<dbReference type="Gene3D" id="1.20.140.160">
    <property type="match status" value="1"/>
</dbReference>
<proteinExistence type="inferred from homology"/>
<organism evidence="4">
    <name type="scientific">uncultured Desulfovibrio sp</name>
    <dbReference type="NCBI Taxonomy" id="167968"/>
    <lineage>
        <taxon>Bacteria</taxon>
        <taxon>Pseudomonadati</taxon>
        <taxon>Thermodesulfobacteriota</taxon>
        <taxon>Desulfovibrionia</taxon>
        <taxon>Desulfovibrionales</taxon>
        <taxon>Desulfovibrionaceae</taxon>
        <taxon>Desulfovibrio</taxon>
        <taxon>environmental samples</taxon>
    </lineage>
</organism>
<evidence type="ECO:0000313" key="4">
    <source>
        <dbReference type="EMBL" id="SBW12096.1"/>
    </source>
</evidence>
<feature type="domain" description="RNA polymerase sigma-70" evidence="3">
    <location>
        <begin position="103"/>
        <end position="129"/>
    </location>
</feature>
<dbReference type="InterPro" id="IPR050813">
    <property type="entry name" value="Sigma-70_Factor"/>
</dbReference>
<dbReference type="InterPro" id="IPR000943">
    <property type="entry name" value="RNA_pol_sigma70"/>
</dbReference>
<dbReference type="AlphaFoldDB" id="A0A212KK33"/>
<reference evidence="4" key="1">
    <citation type="submission" date="2016-04" db="EMBL/GenBank/DDBJ databases">
        <authorList>
            <person name="Evans L.H."/>
            <person name="Alamgir A."/>
            <person name="Owens N."/>
            <person name="Weber N.D."/>
            <person name="Virtaneva K."/>
            <person name="Barbian K."/>
            <person name="Babar A."/>
            <person name="Rosenke K."/>
        </authorList>
    </citation>
    <scope>NUCLEOTIDE SEQUENCE</scope>
    <source>
        <strain evidence="4">92-2</strain>
    </source>
</reference>
<name>A0A212KK33_9BACT</name>
<dbReference type="PANTHER" id="PTHR30376">
    <property type="entry name" value="SIGMA FACTOR RPOH HEAT SHOCK RELATED"/>
    <property type="match status" value="1"/>
</dbReference>
<dbReference type="PANTHER" id="PTHR30376:SF3">
    <property type="entry name" value="RNA POLYMERASE SIGMA FACTOR RPOH"/>
    <property type="match status" value="1"/>
</dbReference>
<gene>
    <name evidence="4" type="ORF">KM92DES2_20324</name>
</gene>
<accession>A0A212KK33</accession>
<sequence>MQGFDPDAAMLSERLGVTEDQINEMDQRLASTDMSLNVPVGEDAGGATRMDFLPALGPGIEDSLASDEIAGLVRSKLKTILPKLNEKELYILQNRLLTDEPVTLREIGERYNVTRERVRQLEARLLEKIRQHLAVDIKDFSDTWIQS</sequence>
<dbReference type="InterPro" id="IPR007630">
    <property type="entry name" value="RNA_pol_sigma70_r4"/>
</dbReference>
<dbReference type="GO" id="GO:0006352">
    <property type="term" value="P:DNA-templated transcription initiation"/>
    <property type="evidence" value="ECO:0007669"/>
    <property type="project" value="InterPro"/>
</dbReference>
<comment type="similarity">
    <text evidence="1">Belongs to the sigma-70 factor family.</text>
</comment>
<protein>
    <submittedName>
        <fullName evidence="4">RNA polymerase sigma factor</fullName>
    </submittedName>
</protein>
<dbReference type="Pfam" id="PF04545">
    <property type="entry name" value="Sigma70_r4"/>
    <property type="match status" value="1"/>
</dbReference>
<evidence type="ECO:0000256" key="1">
    <source>
        <dbReference type="ARBA" id="ARBA00007788"/>
    </source>
</evidence>
<dbReference type="EMBL" id="FLUP01000002">
    <property type="protein sequence ID" value="SBW12096.1"/>
    <property type="molecule type" value="Genomic_DNA"/>
</dbReference>
<feature type="coiled-coil region" evidence="2">
    <location>
        <begin position="104"/>
        <end position="131"/>
    </location>
</feature>
<dbReference type="GO" id="GO:0003700">
    <property type="term" value="F:DNA-binding transcription factor activity"/>
    <property type="evidence" value="ECO:0007669"/>
    <property type="project" value="InterPro"/>
</dbReference>
<dbReference type="SUPFAM" id="SSF88659">
    <property type="entry name" value="Sigma3 and sigma4 domains of RNA polymerase sigma factors"/>
    <property type="match status" value="1"/>
</dbReference>
<dbReference type="PROSITE" id="PS00716">
    <property type="entry name" value="SIGMA70_2"/>
    <property type="match status" value="1"/>
</dbReference>
<keyword evidence="2" id="KW-0175">Coiled coil</keyword>